<dbReference type="PANTHER" id="PTHR24365">
    <property type="entry name" value="TOLL-LIKE RECEPTOR"/>
    <property type="match status" value="1"/>
</dbReference>
<evidence type="ECO:0000256" key="1">
    <source>
        <dbReference type="ARBA" id="ARBA00004479"/>
    </source>
</evidence>
<dbReference type="SMART" id="SM00013">
    <property type="entry name" value="LRRNT"/>
    <property type="match status" value="1"/>
</dbReference>
<evidence type="ECO:0000259" key="12">
    <source>
        <dbReference type="PROSITE" id="PS50104"/>
    </source>
</evidence>
<keyword evidence="7 11" id="KW-1133">Transmembrane helix</keyword>
<dbReference type="SUPFAM" id="SSF52200">
    <property type="entry name" value="Toll/Interleukin receptor TIR domain"/>
    <property type="match status" value="1"/>
</dbReference>
<dbReference type="PIRSF" id="PIRSF037595">
    <property type="entry name" value="Toll-like_receptor"/>
    <property type="match status" value="1"/>
</dbReference>
<comment type="subcellular location">
    <subcellularLocation>
        <location evidence="1">Membrane</location>
        <topology evidence="1">Single-pass type I membrane protein</topology>
    </subcellularLocation>
</comment>
<accession>A0ABY7E2V5</accession>
<dbReference type="InterPro" id="IPR035897">
    <property type="entry name" value="Toll_tir_struct_dom_sf"/>
</dbReference>
<keyword evidence="8 11" id="KW-0472">Membrane</keyword>
<keyword evidence="14" id="KW-1185">Reference proteome</keyword>
<evidence type="ECO:0000256" key="8">
    <source>
        <dbReference type="ARBA" id="ARBA00023136"/>
    </source>
</evidence>
<dbReference type="PROSITE" id="PS50104">
    <property type="entry name" value="TIR"/>
    <property type="match status" value="1"/>
</dbReference>
<dbReference type="Gene3D" id="3.80.10.10">
    <property type="entry name" value="Ribonuclease Inhibitor"/>
    <property type="match status" value="4"/>
</dbReference>
<dbReference type="EMBL" id="CP111016">
    <property type="protein sequence ID" value="WAR04323.1"/>
    <property type="molecule type" value="Genomic_DNA"/>
</dbReference>
<dbReference type="SMART" id="SM00369">
    <property type="entry name" value="LRR_TYP"/>
    <property type="match status" value="7"/>
</dbReference>
<keyword evidence="5" id="KW-0732">Signal</keyword>
<evidence type="ECO:0000256" key="10">
    <source>
        <dbReference type="ARBA" id="ARBA00023180"/>
    </source>
</evidence>
<dbReference type="Pfam" id="PF13855">
    <property type="entry name" value="LRR_8"/>
    <property type="match status" value="3"/>
</dbReference>
<feature type="transmembrane region" description="Helical" evidence="11">
    <location>
        <begin position="664"/>
        <end position="688"/>
    </location>
</feature>
<dbReference type="InterPro" id="IPR003591">
    <property type="entry name" value="Leu-rich_rpt_typical-subtyp"/>
</dbReference>
<dbReference type="SMART" id="SM00255">
    <property type="entry name" value="TIR"/>
    <property type="match status" value="1"/>
</dbReference>
<evidence type="ECO:0000256" key="9">
    <source>
        <dbReference type="ARBA" id="ARBA00023170"/>
    </source>
</evidence>
<keyword evidence="10" id="KW-0325">Glycoprotein</keyword>
<dbReference type="Proteomes" id="UP001164746">
    <property type="component" value="Chromosome 5"/>
</dbReference>
<reference evidence="13" key="1">
    <citation type="submission" date="2022-11" db="EMBL/GenBank/DDBJ databases">
        <title>Centuries of genome instability and evolution in soft-shell clam transmissible cancer (bioRxiv).</title>
        <authorList>
            <person name="Hart S.F.M."/>
            <person name="Yonemitsu M.A."/>
            <person name="Giersch R.M."/>
            <person name="Beal B.F."/>
            <person name="Arriagada G."/>
            <person name="Davis B.W."/>
            <person name="Ostrander E.A."/>
            <person name="Goff S.P."/>
            <person name="Metzger M.J."/>
        </authorList>
    </citation>
    <scope>NUCLEOTIDE SEQUENCE</scope>
    <source>
        <strain evidence="13">MELC-2E11</strain>
        <tissue evidence="13">Siphon/mantle</tissue>
    </source>
</reference>
<comment type="similarity">
    <text evidence="2">Belongs to the Toll-like receptor family.</text>
</comment>
<dbReference type="InterPro" id="IPR000372">
    <property type="entry name" value="LRRNT"/>
</dbReference>
<evidence type="ECO:0000256" key="11">
    <source>
        <dbReference type="SAM" id="Phobius"/>
    </source>
</evidence>
<name>A0ABY7E2V5_MYAAR</name>
<dbReference type="PROSITE" id="PS51450">
    <property type="entry name" value="LRR"/>
    <property type="match status" value="2"/>
</dbReference>
<keyword evidence="3" id="KW-0433">Leucine-rich repeat</keyword>
<protein>
    <submittedName>
        <fullName evidence="13">TLR4-like protein</fullName>
    </submittedName>
</protein>
<dbReference type="SUPFAM" id="SSF52058">
    <property type="entry name" value="L domain-like"/>
    <property type="match status" value="2"/>
</dbReference>
<feature type="domain" description="TIR" evidence="12">
    <location>
        <begin position="718"/>
        <end position="857"/>
    </location>
</feature>
<proteinExistence type="inferred from homology"/>
<dbReference type="InterPro" id="IPR032675">
    <property type="entry name" value="LRR_dom_sf"/>
</dbReference>
<evidence type="ECO:0000256" key="4">
    <source>
        <dbReference type="ARBA" id="ARBA00022692"/>
    </source>
</evidence>
<evidence type="ECO:0000256" key="3">
    <source>
        <dbReference type="ARBA" id="ARBA00022614"/>
    </source>
</evidence>
<dbReference type="PANTHER" id="PTHR24365:SF530">
    <property type="entry name" value="MSTPROX-RELATED"/>
    <property type="match status" value="1"/>
</dbReference>
<dbReference type="InterPro" id="IPR001611">
    <property type="entry name" value="Leu-rich_rpt"/>
</dbReference>
<keyword evidence="6" id="KW-0677">Repeat</keyword>
<evidence type="ECO:0000313" key="14">
    <source>
        <dbReference type="Proteomes" id="UP001164746"/>
    </source>
</evidence>
<evidence type="ECO:0000313" key="13">
    <source>
        <dbReference type="EMBL" id="WAR04323.1"/>
    </source>
</evidence>
<sequence length="858" mass="100075">MVNACVVREEFDVLATAADTEPNKHVCHGPCHCIYRRFSIVVNCSHGQLQAIPPDLPENTTELQFSYNKLTALNSSMFNGLMKLEILNISFNEINDIEPNTFSDLGETLTSLYLTCNRVRYMERFRKALTPLLRLKSLYIQQCLKDIEDGEVFPGHELKQMPHLTNLSVDLINKEGFAIYLNSLEYMDIKYFKHDPRIPDPHFRGTNRCNLPTLTRDVLANLTNVRWLRLNSCNISKAEIECLVDFDNITFLDLSFNVNLGFTALPGIMSGLQNKDFEELVIHQIHDTFGDCTKITKEQLKYFQNVTSFRKLIMSSNRWSSFEEDSIKFFPKEFQYIDASQNLMLLGNYFKDIFSGKYFSNVKFVNISTQRIKYGIKPLFFNPTFFVQDVWQNREAMANNTNRLCPSCQTNTSHVVVPLPQKIEVLDISQLDMDIRVLNLCICEPNSLREFYMRKNKFRTIEGPLMGMKHVQLLDLSNNACANLSSEAFHFLPNLTRLYLSGNLLGYSLERDEAGITFQNLSRLEELDLSFNKLRYLPFYIFKGLTGLEMLILKNNNMKTFAVNMQMMTRLSRLVLNNNNLRYIPKLQMKQIDKIIQSKSLRINLANNKFKCNCTDTEFVRWIQNNNVNLVDVETYICTYIDDTPKNITGYSLVHDLEKECASYTLLIVVASILVSAFLSILTGGIIYRYRWDLRYLYYSSKFRMKGYMPVDADEDRFRYDIFVSYSDQERHFVVADLVHELEESRSLKLCIHEREFFLGGMVTENIVYAINNSRKTLVLLSKGFIESHWCRYELNMARMEAIKTGRDVLCTVKMEEIIHDNMPLEVIDVLRNHTYIQLPEEREHMTMFWDRLYTALS</sequence>
<dbReference type="InterPro" id="IPR017241">
    <property type="entry name" value="Toll-like_receptor"/>
</dbReference>
<keyword evidence="4 11" id="KW-0812">Transmembrane</keyword>
<evidence type="ECO:0000256" key="6">
    <source>
        <dbReference type="ARBA" id="ARBA00022737"/>
    </source>
</evidence>
<dbReference type="InterPro" id="IPR000157">
    <property type="entry name" value="TIR_dom"/>
</dbReference>
<organism evidence="13 14">
    <name type="scientific">Mya arenaria</name>
    <name type="common">Soft-shell clam</name>
    <dbReference type="NCBI Taxonomy" id="6604"/>
    <lineage>
        <taxon>Eukaryota</taxon>
        <taxon>Metazoa</taxon>
        <taxon>Spiralia</taxon>
        <taxon>Lophotrochozoa</taxon>
        <taxon>Mollusca</taxon>
        <taxon>Bivalvia</taxon>
        <taxon>Autobranchia</taxon>
        <taxon>Heteroconchia</taxon>
        <taxon>Euheterodonta</taxon>
        <taxon>Imparidentia</taxon>
        <taxon>Neoheterodontei</taxon>
        <taxon>Myida</taxon>
        <taxon>Myoidea</taxon>
        <taxon>Myidae</taxon>
        <taxon>Mya</taxon>
    </lineage>
</organism>
<dbReference type="Gene3D" id="3.40.50.10140">
    <property type="entry name" value="Toll/interleukin-1 receptor homology (TIR) domain"/>
    <property type="match status" value="1"/>
</dbReference>
<evidence type="ECO:0000256" key="5">
    <source>
        <dbReference type="ARBA" id="ARBA00022729"/>
    </source>
</evidence>
<gene>
    <name evidence="13" type="ORF">MAR_019692</name>
</gene>
<dbReference type="Pfam" id="PF01582">
    <property type="entry name" value="TIR"/>
    <property type="match status" value="1"/>
</dbReference>
<keyword evidence="9" id="KW-0675">Receptor</keyword>
<evidence type="ECO:0000256" key="2">
    <source>
        <dbReference type="ARBA" id="ARBA00009634"/>
    </source>
</evidence>
<evidence type="ECO:0000256" key="7">
    <source>
        <dbReference type="ARBA" id="ARBA00022989"/>
    </source>
</evidence>